<reference evidence="2 3" key="1">
    <citation type="submission" date="2023-11" db="EMBL/GenBank/DDBJ databases">
        <authorList>
            <person name="Hedman E."/>
            <person name="Englund M."/>
            <person name="Stromberg M."/>
            <person name="Nyberg Akerstrom W."/>
            <person name="Nylinder S."/>
            <person name="Jareborg N."/>
            <person name="Kallberg Y."/>
            <person name="Kronander E."/>
        </authorList>
    </citation>
    <scope>NUCLEOTIDE SEQUENCE [LARGE SCALE GENOMIC DNA]</scope>
</reference>
<dbReference type="Proteomes" id="UP001314205">
    <property type="component" value="Unassembled WGS sequence"/>
</dbReference>
<evidence type="ECO:0000313" key="2">
    <source>
        <dbReference type="EMBL" id="CAK1587946.1"/>
    </source>
</evidence>
<feature type="compositionally biased region" description="Basic and acidic residues" evidence="1">
    <location>
        <begin position="1"/>
        <end position="15"/>
    </location>
</feature>
<feature type="region of interest" description="Disordered" evidence="1">
    <location>
        <begin position="1"/>
        <end position="93"/>
    </location>
</feature>
<evidence type="ECO:0000256" key="1">
    <source>
        <dbReference type="SAM" id="MobiDB-lite"/>
    </source>
</evidence>
<organism evidence="2 3">
    <name type="scientific">Parnassius mnemosyne</name>
    <name type="common">clouded apollo</name>
    <dbReference type="NCBI Taxonomy" id="213953"/>
    <lineage>
        <taxon>Eukaryota</taxon>
        <taxon>Metazoa</taxon>
        <taxon>Ecdysozoa</taxon>
        <taxon>Arthropoda</taxon>
        <taxon>Hexapoda</taxon>
        <taxon>Insecta</taxon>
        <taxon>Pterygota</taxon>
        <taxon>Neoptera</taxon>
        <taxon>Endopterygota</taxon>
        <taxon>Lepidoptera</taxon>
        <taxon>Glossata</taxon>
        <taxon>Ditrysia</taxon>
        <taxon>Papilionoidea</taxon>
        <taxon>Papilionidae</taxon>
        <taxon>Parnassiinae</taxon>
        <taxon>Parnassini</taxon>
        <taxon>Parnassius</taxon>
        <taxon>Driopa</taxon>
    </lineage>
</organism>
<dbReference type="EMBL" id="CAVLGL010000082">
    <property type="protein sequence ID" value="CAK1587946.1"/>
    <property type="molecule type" value="Genomic_DNA"/>
</dbReference>
<dbReference type="AlphaFoldDB" id="A0AAV1KY43"/>
<evidence type="ECO:0000313" key="3">
    <source>
        <dbReference type="Proteomes" id="UP001314205"/>
    </source>
</evidence>
<gene>
    <name evidence="2" type="ORF">PARMNEM_LOCUS8646</name>
</gene>
<name>A0AAV1KY43_9NEOP</name>
<keyword evidence="3" id="KW-1185">Reference proteome</keyword>
<feature type="compositionally biased region" description="Acidic residues" evidence="1">
    <location>
        <begin position="22"/>
        <end position="39"/>
    </location>
</feature>
<sequence length="255" mass="28430">MAPGDSYEKEQKRLLELFNDVETPESNEDPYADDGESLSDDPLSSNDAAGRLPRKHASNLSGESSSPCDSDDSDKTFCPSEDERRNENISVNQNLHVSEATSSGIYLSSNDLLVNQDERLNSPDISDQPTCPIIHAPRTSAEIPLVEEGWSDTVTDIPDFNYDNAASAWLYHVKTINTINILKNDGLVMQGHWPEQMPARPGTTKKKAFLKCKFCTQKKIRKETSYRCKGYSVKPPLCPSCFEPYHASLLNPNDD</sequence>
<accession>A0AAV1KY43</accession>
<protein>
    <submittedName>
        <fullName evidence="2">Uncharacterized protein</fullName>
    </submittedName>
</protein>
<proteinExistence type="predicted"/>
<comment type="caution">
    <text evidence="2">The sequence shown here is derived from an EMBL/GenBank/DDBJ whole genome shotgun (WGS) entry which is preliminary data.</text>
</comment>